<evidence type="ECO:0000313" key="1">
    <source>
        <dbReference type="EMBL" id="TFK60265.1"/>
    </source>
</evidence>
<dbReference type="Proteomes" id="UP000308600">
    <property type="component" value="Unassembled WGS sequence"/>
</dbReference>
<keyword evidence="2" id="KW-1185">Reference proteome</keyword>
<feature type="non-terminal residue" evidence="1">
    <location>
        <position position="87"/>
    </location>
</feature>
<gene>
    <name evidence="1" type="ORF">BDN72DRAFT_905105</name>
</gene>
<proteinExistence type="predicted"/>
<evidence type="ECO:0000313" key="2">
    <source>
        <dbReference type="Proteomes" id="UP000308600"/>
    </source>
</evidence>
<sequence length="87" mass="9181">MSHFTKLFCLLTLAISASAGLIARDTPSASGLQSRDVVFDEVFGGTALDPTDPDDRDAAIEGAGFLTFELVDSLQECFDFCAAIDGC</sequence>
<reference evidence="1 2" key="1">
    <citation type="journal article" date="2019" name="Nat. Ecol. Evol.">
        <title>Megaphylogeny resolves global patterns of mushroom evolution.</title>
        <authorList>
            <person name="Varga T."/>
            <person name="Krizsan K."/>
            <person name="Foldi C."/>
            <person name="Dima B."/>
            <person name="Sanchez-Garcia M."/>
            <person name="Sanchez-Ramirez S."/>
            <person name="Szollosi G.J."/>
            <person name="Szarkandi J.G."/>
            <person name="Papp V."/>
            <person name="Albert L."/>
            <person name="Andreopoulos W."/>
            <person name="Angelini C."/>
            <person name="Antonin V."/>
            <person name="Barry K.W."/>
            <person name="Bougher N.L."/>
            <person name="Buchanan P."/>
            <person name="Buyck B."/>
            <person name="Bense V."/>
            <person name="Catcheside P."/>
            <person name="Chovatia M."/>
            <person name="Cooper J."/>
            <person name="Damon W."/>
            <person name="Desjardin D."/>
            <person name="Finy P."/>
            <person name="Geml J."/>
            <person name="Haridas S."/>
            <person name="Hughes K."/>
            <person name="Justo A."/>
            <person name="Karasinski D."/>
            <person name="Kautmanova I."/>
            <person name="Kiss B."/>
            <person name="Kocsube S."/>
            <person name="Kotiranta H."/>
            <person name="LaButti K.M."/>
            <person name="Lechner B.E."/>
            <person name="Liimatainen K."/>
            <person name="Lipzen A."/>
            <person name="Lukacs Z."/>
            <person name="Mihaltcheva S."/>
            <person name="Morgado L.N."/>
            <person name="Niskanen T."/>
            <person name="Noordeloos M.E."/>
            <person name="Ohm R.A."/>
            <person name="Ortiz-Santana B."/>
            <person name="Ovrebo C."/>
            <person name="Racz N."/>
            <person name="Riley R."/>
            <person name="Savchenko A."/>
            <person name="Shiryaev A."/>
            <person name="Soop K."/>
            <person name="Spirin V."/>
            <person name="Szebenyi C."/>
            <person name="Tomsovsky M."/>
            <person name="Tulloss R.E."/>
            <person name="Uehling J."/>
            <person name="Grigoriev I.V."/>
            <person name="Vagvolgyi C."/>
            <person name="Papp T."/>
            <person name="Martin F.M."/>
            <person name="Miettinen O."/>
            <person name="Hibbett D.S."/>
            <person name="Nagy L.G."/>
        </authorList>
    </citation>
    <scope>NUCLEOTIDE SEQUENCE [LARGE SCALE GENOMIC DNA]</scope>
    <source>
        <strain evidence="1 2">NL-1719</strain>
    </source>
</reference>
<accession>A0ACD3A3G7</accession>
<organism evidence="1 2">
    <name type="scientific">Pluteus cervinus</name>
    <dbReference type="NCBI Taxonomy" id="181527"/>
    <lineage>
        <taxon>Eukaryota</taxon>
        <taxon>Fungi</taxon>
        <taxon>Dikarya</taxon>
        <taxon>Basidiomycota</taxon>
        <taxon>Agaricomycotina</taxon>
        <taxon>Agaricomycetes</taxon>
        <taxon>Agaricomycetidae</taxon>
        <taxon>Agaricales</taxon>
        <taxon>Pluteineae</taxon>
        <taxon>Pluteaceae</taxon>
        <taxon>Pluteus</taxon>
    </lineage>
</organism>
<name>A0ACD3A3G7_9AGAR</name>
<protein>
    <submittedName>
        <fullName evidence="1">Uncharacterized protein</fullName>
    </submittedName>
</protein>
<dbReference type="EMBL" id="ML208801">
    <property type="protein sequence ID" value="TFK60265.1"/>
    <property type="molecule type" value="Genomic_DNA"/>
</dbReference>